<dbReference type="PANTHER" id="PTHR43377">
    <property type="entry name" value="BILIVERDIN REDUCTASE A"/>
    <property type="match status" value="1"/>
</dbReference>
<dbReference type="Pfam" id="PF01408">
    <property type="entry name" value="GFO_IDH_MocA"/>
    <property type="match status" value="1"/>
</dbReference>
<dbReference type="InterPro" id="IPR051450">
    <property type="entry name" value="Gfo/Idh/MocA_Oxidoreductases"/>
</dbReference>
<evidence type="ECO:0000259" key="2">
    <source>
        <dbReference type="Pfam" id="PF22725"/>
    </source>
</evidence>
<dbReference type="Gene3D" id="3.40.50.720">
    <property type="entry name" value="NAD(P)-binding Rossmann-like Domain"/>
    <property type="match status" value="1"/>
</dbReference>
<dbReference type="SUPFAM" id="SSF51735">
    <property type="entry name" value="NAD(P)-binding Rossmann-fold domains"/>
    <property type="match status" value="1"/>
</dbReference>
<organism evidence="3 4">
    <name type="scientific">Vescimonas fastidiosa</name>
    <dbReference type="NCBI Taxonomy" id="2714353"/>
    <lineage>
        <taxon>Bacteria</taxon>
        <taxon>Bacillati</taxon>
        <taxon>Bacillota</taxon>
        <taxon>Clostridia</taxon>
        <taxon>Eubacteriales</taxon>
        <taxon>Oscillospiraceae</taxon>
        <taxon>Vescimonas</taxon>
    </lineage>
</organism>
<sequence length="343" mass="37606">MVKIGVIGCGKIAQTRHLPEYATNPHAKLVGYYDKIRERSVQMAELYGGKVYETYYDMINDPEIDAVSICVENRNHAEITNAALYAGKHVLVEKPMAVTLAECESMVAAAEFNGKHLMVGHNMRFDPVHRRAKELLQAGVIGDIITFRTTIGNAGPEGWSPDRDAWFFDKDKAAMGALSDLGIHKLDLMQYLTGQTVIETTAKVMTLNKHDDHGNFIGVDDNALCILRMNGGAVGTLAASWTVYGKECNSTCLYGTKGIMLIYSDPGAPIVVRDMSNTSTAYSFEPTTRSGVIDEFVDALEHDREPEIDGKKALTIMSTVFASIKSSEISRTVAVNSSFVTHL</sequence>
<dbReference type="GO" id="GO:0000166">
    <property type="term" value="F:nucleotide binding"/>
    <property type="evidence" value="ECO:0007669"/>
    <property type="project" value="InterPro"/>
</dbReference>
<geneLocation type="plasmid" evidence="3 4">
    <name>pMM35_01</name>
</geneLocation>
<feature type="domain" description="Gfo/Idh/MocA-like oxidoreductase N-terminal" evidence="1">
    <location>
        <begin position="2"/>
        <end position="121"/>
    </location>
</feature>
<feature type="domain" description="GFO/IDH/MocA-like oxidoreductase" evidence="2">
    <location>
        <begin position="129"/>
        <end position="259"/>
    </location>
</feature>
<dbReference type="AlphaFoldDB" id="A0A810PRY4"/>
<dbReference type="EMBL" id="AP023416">
    <property type="protein sequence ID" value="BCK79368.1"/>
    <property type="molecule type" value="Genomic_DNA"/>
</dbReference>
<evidence type="ECO:0000313" key="4">
    <source>
        <dbReference type="Proteomes" id="UP000681343"/>
    </source>
</evidence>
<dbReference type="PANTHER" id="PTHR43377:SF1">
    <property type="entry name" value="BILIVERDIN REDUCTASE A"/>
    <property type="match status" value="1"/>
</dbReference>
<dbReference type="RefSeq" id="WP_212820890.1">
    <property type="nucleotide sequence ID" value="NZ_AP023416.1"/>
</dbReference>
<keyword evidence="4" id="KW-1185">Reference proteome</keyword>
<dbReference type="InterPro" id="IPR000683">
    <property type="entry name" value="Gfo/Idh/MocA-like_OxRdtase_N"/>
</dbReference>
<dbReference type="Pfam" id="PF22725">
    <property type="entry name" value="GFO_IDH_MocA_C3"/>
    <property type="match status" value="1"/>
</dbReference>
<evidence type="ECO:0000259" key="1">
    <source>
        <dbReference type="Pfam" id="PF01408"/>
    </source>
</evidence>
<reference evidence="3" key="1">
    <citation type="submission" date="2020-09" db="EMBL/GenBank/DDBJ databases">
        <title>New species isolated from human feces.</title>
        <authorList>
            <person name="Kitahara M."/>
            <person name="Shigeno Y."/>
            <person name="Shime M."/>
            <person name="Matsumoto Y."/>
            <person name="Nakamura S."/>
            <person name="Motooka D."/>
            <person name="Fukuoka S."/>
            <person name="Nishikawa H."/>
            <person name="Benno Y."/>
        </authorList>
    </citation>
    <scope>NUCLEOTIDE SEQUENCE</scope>
    <source>
        <strain evidence="3">MM35</strain>
        <plasmid evidence="3">pMM35_01</plasmid>
    </source>
</reference>
<dbReference type="InterPro" id="IPR036291">
    <property type="entry name" value="NAD(P)-bd_dom_sf"/>
</dbReference>
<evidence type="ECO:0000313" key="3">
    <source>
        <dbReference type="EMBL" id="BCK79368.1"/>
    </source>
</evidence>
<dbReference type="SUPFAM" id="SSF55347">
    <property type="entry name" value="Glyceraldehyde-3-phosphate dehydrogenase-like, C-terminal domain"/>
    <property type="match status" value="1"/>
</dbReference>
<protein>
    <submittedName>
        <fullName evidence="3">Gfo/Idh/MocA family oxidoreductase</fullName>
    </submittedName>
</protein>
<name>A0A810PRY4_9FIRM</name>
<keyword evidence="3" id="KW-0614">Plasmid</keyword>
<dbReference type="Proteomes" id="UP000681343">
    <property type="component" value="Plasmid pMM35_01"/>
</dbReference>
<dbReference type="InterPro" id="IPR055170">
    <property type="entry name" value="GFO_IDH_MocA-like_dom"/>
</dbReference>
<proteinExistence type="predicted"/>
<dbReference type="KEGG" id="vfa:MM35RIKEN_15600"/>
<gene>
    <name evidence="3" type="ORF">MM35RIKEN_15600</name>
</gene>
<accession>A0A810PRY4</accession>
<dbReference type="Gene3D" id="3.30.360.10">
    <property type="entry name" value="Dihydrodipicolinate Reductase, domain 2"/>
    <property type="match status" value="1"/>
</dbReference>